<name>U4LNA7_PYROM</name>
<organism evidence="1 2">
    <name type="scientific">Pyronema omphalodes (strain CBS 100304)</name>
    <name type="common">Pyronema confluens</name>
    <dbReference type="NCBI Taxonomy" id="1076935"/>
    <lineage>
        <taxon>Eukaryota</taxon>
        <taxon>Fungi</taxon>
        <taxon>Dikarya</taxon>
        <taxon>Ascomycota</taxon>
        <taxon>Pezizomycotina</taxon>
        <taxon>Pezizomycetes</taxon>
        <taxon>Pezizales</taxon>
        <taxon>Pyronemataceae</taxon>
        <taxon>Pyronema</taxon>
    </lineage>
</organism>
<evidence type="ECO:0000313" key="2">
    <source>
        <dbReference type="Proteomes" id="UP000018144"/>
    </source>
</evidence>
<sequence length="41" mass="4621">MLHTESSFLTFSHANTLGVTPETIVVPLRLLLGVWLVQRFP</sequence>
<protein>
    <submittedName>
        <fullName evidence="1">Uncharacterized protein</fullName>
    </submittedName>
</protein>
<keyword evidence="2" id="KW-1185">Reference proteome</keyword>
<gene>
    <name evidence="1" type="ORF">PCON_01510</name>
</gene>
<dbReference type="Proteomes" id="UP000018144">
    <property type="component" value="Unassembled WGS sequence"/>
</dbReference>
<dbReference type="EMBL" id="HF936139">
    <property type="protein sequence ID" value="CCX33639.1"/>
    <property type="molecule type" value="Genomic_DNA"/>
</dbReference>
<evidence type="ECO:0000313" key="1">
    <source>
        <dbReference type="EMBL" id="CCX33639.1"/>
    </source>
</evidence>
<proteinExistence type="predicted"/>
<reference evidence="1 2" key="1">
    <citation type="journal article" date="2013" name="PLoS Genet.">
        <title>The genome and development-dependent transcriptomes of Pyronema confluens: a window into fungal evolution.</title>
        <authorList>
            <person name="Traeger S."/>
            <person name="Altegoer F."/>
            <person name="Freitag M."/>
            <person name="Gabaldon T."/>
            <person name="Kempken F."/>
            <person name="Kumar A."/>
            <person name="Marcet-Houben M."/>
            <person name="Poggeler S."/>
            <person name="Stajich J.E."/>
            <person name="Nowrousian M."/>
        </authorList>
    </citation>
    <scope>NUCLEOTIDE SEQUENCE [LARGE SCALE GENOMIC DNA]</scope>
    <source>
        <strain evidence="2">CBS 100304</strain>
        <tissue evidence="1">Vegetative mycelium</tissue>
    </source>
</reference>
<accession>U4LNA7</accession>
<dbReference type="AlphaFoldDB" id="U4LNA7"/>